<feature type="transmembrane region" description="Helical" evidence="1">
    <location>
        <begin position="70"/>
        <end position="92"/>
    </location>
</feature>
<evidence type="ECO:0000256" key="1">
    <source>
        <dbReference type="SAM" id="Phobius"/>
    </source>
</evidence>
<feature type="transmembrane region" description="Helical" evidence="1">
    <location>
        <begin position="191"/>
        <end position="209"/>
    </location>
</feature>
<dbReference type="Proteomes" id="UP000323136">
    <property type="component" value="Unassembled WGS sequence"/>
</dbReference>
<proteinExistence type="predicted"/>
<feature type="transmembrane region" description="Helical" evidence="1">
    <location>
        <begin position="149"/>
        <end position="179"/>
    </location>
</feature>
<protein>
    <recommendedName>
        <fullName evidence="4">Dolichyl-phosphate-mannose-protein mannosyltransferase</fullName>
    </recommendedName>
</protein>
<reference evidence="2 3" key="1">
    <citation type="submission" date="2019-07" db="EMBL/GenBank/DDBJ databases">
        <title>Genomic Encyclopedia of Type Strains, Phase IV (KMG-IV): sequencing the most valuable type-strain genomes for metagenomic binning, comparative biology and taxonomic classification.</title>
        <authorList>
            <person name="Goeker M."/>
        </authorList>
    </citation>
    <scope>NUCLEOTIDE SEQUENCE [LARGE SCALE GENOMIC DNA]</scope>
    <source>
        <strain evidence="2 3">DSM 18961</strain>
    </source>
</reference>
<dbReference type="RefSeq" id="WP_148868599.1">
    <property type="nucleotide sequence ID" value="NZ_VNIA01000001.1"/>
</dbReference>
<feature type="transmembrane region" description="Helical" evidence="1">
    <location>
        <begin position="274"/>
        <end position="292"/>
    </location>
</feature>
<keyword evidence="1" id="KW-0472">Membrane</keyword>
<feature type="transmembrane region" description="Helical" evidence="1">
    <location>
        <begin position="12"/>
        <end position="30"/>
    </location>
</feature>
<accession>A0A5S5DZC2</accession>
<evidence type="ECO:0008006" key="4">
    <source>
        <dbReference type="Google" id="ProtNLM"/>
    </source>
</evidence>
<dbReference type="OrthoDB" id="2286267at2"/>
<evidence type="ECO:0000313" key="2">
    <source>
        <dbReference type="EMBL" id="TYP99899.1"/>
    </source>
</evidence>
<sequence>MKLTIPKNTLAFLFFSFLGLLIATLGVYFLPSRFFNDTDIIVYDLYNEIGWKGSYPFTILFYKITGLKHLSFSLIGLIQFLIVIVLTYKIGVPKNFHKITTKNIVIYISFLLIGVFLCMPTKEFINYLLVALIVLLFIKKNFSVKTTVIITLLILTFFGYFFREYYMLIVLLTLIFYFISRVNIKNKKLATLFYGLLIAIGVSLSYGLIKGQFISQKTRESFNEFRKNDGENNSAIYSPVKTDTWYGESFGIVYGFFSVNLPFNGLKHITSPQILAFVIWQILLFIILFIRYERCLKQGISDNYDIWIFYIIFSFFIVQGVFEPDLGSAIRHKIGIFPFIYYGLYYNSFREKK</sequence>
<name>A0A5S5DZC2_9FLAO</name>
<dbReference type="AlphaFoldDB" id="A0A5S5DZC2"/>
<feature type="transmembrane region" description="Helical" evidence="1">
    <location>
        <begin position="328"/>
        <end position="346"/>
    </location>
</feature>
<organism evidence="2 3">
    <name type="scientific">Tenacibaculum adriaticum</name>
    <dbReference type="NCBI Taxonomy" id="413713"/>
    <lineage>
        <taxon>Bacteria</taxon>
        <taxon>Pseudomonadati</taxon>
        <taxon>Bacteroidota</taxon>
        <taxon>Flavobacteriia</taxon>
        <taxon>Flavobacteriales</taxon>
        <taxon>Flavobacteriaceae</taxon>
        <taxon>Tenacibaculum</taxon>
    </lineage>
</organism>
<dbReference type="EMBL" id="VNIA01000001">
    <property type="protein sequence ID" value="TYP99899.1"/>
    <property type="molecule type" value="Genomic_DNA"/>
</dbReference>
<gene>
    <name evidence="2" type="ORF">C7447_101506</name>
</gene>
<keyword evidence="1" id="KW-0812">Transmembrane</keyword>
<feature type="transmembrane region" description="Helical" evidence="1">
    <location>
        <begin position="104"/>
        <end position="137"/>
    </location>
</feature>
<comment type="caution">
    <text evidence="2">The sequence shown here is derived from an EMBL/GenBank/DDBJ whole genome shotgun (WGS) entry which is preliminary data.</text>
</comment>
<keyword evidence="3" id="KW-1185">Reference proteome</keyword>
<feature type="transmembrane region" description="Helical" evidence="1">
    <location>
        <begin position="304"/>
        <end position="322"/>
    </location>
</feature>
<keyword evidence="1" id="KW-1133">Transmembrane helix</keyword>
<evidence type="ECO:0000313" key="3">
    <source>
        <dbReference type="Proteomes" id="UP000323136"/>
    </source>
</evidence>